<reference evidence="1 2" key="2">
    <citation type="journal article" date="2018" name="Plant J.">
        <title>The Physcomitrella patens chromosome-scale assembly reveals moss genome structure and evolution.</title>
        <authorList>
            <person name="Lang D."/>
            <person name="Ullrich K.K."/>
            <person name="Murat F."/>
            <person name="Fuchs J."/>
            <person name="Jenkins J."/>
            <person name="Haas F.B."/>
            <person name="Piednoel M."/>
            <person name="Gundlach H."/>
            <person name="Van Bel M."/>
            <person name="Meyberg R."/>
            <person name="Vives C."/>
            <person name="Morata J."/>
            <person name="Symeonidi A."/>
            <person name="Hiss M."/>
            <person name="Muchero W."/>
            <person name="Kamisugi Y."/>
            <person name="Saleh O."/>
            <person name="Blanc G."/>
            <person name="Decker E.L."/>
            <person name="van Gessel N."/>
            <person name="Grimwood J."/>
            <person name="Hayes R.D."/>
            <person name="Graham S.W."/>
            <person name="Gunter L.E."/>
            <person name="McDaniel S.F."/>
            <person name="Hoernstein S.N.W."/>
            <person name="Larsson A."/>
            <person name="Li F.W."/>
            <person name="Perroud P.F."/>
            <person name="Phillips J."/>
            <person name="Ranjan P."/>
            <person name="Rokshar D.S."/>
            <person name="Rothfels C.J."/>
            <person name="Schneider L."/>
            <person name="Shu S."/>
            <person name="Stevenson D.W."/>
            <person name="Thummler F."/>
            <person name="Tillich M."/>
            <person name="Villarreal Aguilar J.C."/>
            <person name="Widiez T."/>
            <person name="Wong G.K."/>
            <person name="Wymore A."/>
            <person name="Zhang Y."/>
            <person name="Zimmer A.D."/>
            <person name="Quatrano R.S."/>
            <person name="Mayer K.F.X."/>
            <person name="Goodstein D."/>
            <person name="Casacuberta J.M."/>
            <person name="Vandepoele K."/>
            <person name="Reski R."/>
            <person name="Cuming A.C."/>
            <person name="Tuskan G.A."/>
            <person name="Maumus F."/>
            <person name="Salse J."/>
            <person name="Schmutz J."/>
            <person name="Rensing S.A."/>
        </authorList>
    </citation>
    <scope>NUCLEOTIDE SEQUENCE [LARGE SCALE GENOMIC DNA]</scope>
    <source>
        <strain evidence="1 2">cv. Gransden 2004</strain>
    </source>
</reference>
<dbReference type="InParanoid" id="A0A7I4B715"/>
<reference evidence="1 2" key="1">
    <citation type="journal article" date="2008" name="Science">
        <title>The Physcomitrella genome reveals evolutionary insights into the conquest of land by plants.</title>
        <authorList>
            <person name="Rensing S."/>
            <person name="Lang D."/>
            <person name="Zimmer A."/>
            <person name="Terry A."/>
            <person name="Salamov A."/>
            <person name="Shapiro H."/>
            <person name="Nishiyama T."/>
            <person name="Perroud P.-F."/>
            <person name="Lindquist E."/>
            <person name="Kamisugi Y."/>
            <person name="Tanahashi T."/>
            <person name="Sakakibara K."/>
            <person name="Fujita T."/>
            <person name="Oishi K."/>
            <person name="Shin-I T."/>
            <person name="Kuroki Y."/>
            <person name="Toyoda A."/>
            <person name="Suzuki Y."/>
            <person name="Hashimoto A."/>
            <person name="Yamaguchi K."/>
            <person name="Sugano A."/>
            <person name="Kohara Y."/>
            <person name="Fujiyama A."/>
            <person name="Anterola A."/>
            <person name="Aoki S."/>
            <person name="Ashton N."/>
            <person name="Barbazuk W.B."/>
            <person name="Barker E."/>
            <person name="Bennetzen J."/>
            <person name="Bezanilla M."/>
            <person name="Blankenship R."/>
            <person name="Cho S.H."/>
            <person name="Dutcher S."/>
            <person name="Estelle M."/>
            <person name="Fawcett J.A."/>
            <person name="Gundlach H."/>
            <person name="Hanada K."/>
            <person name="Heyl A."/>
            <person name="Hicks K.A."/>
            <person name="Hugh J."/>
            <person name="Lohr M."/>
            <person name="Mayer K."/>
            <person name="Melkozernov A."/>
            <person name="Murata T."/>
            <person name="Nelson D."/>
            <person name="Pils B."/>
            <person name="Prigge M."/>
            <person name="Reiss B."/>
            <person name="Renner T."/>
            <person name="Rombauts S."/>
            <person name="Rushton P."/>
            <person name="Sanderfoot A."/>
            <person name="Schween G."/>
            <person name="Shiu S.-H."/>
            <person name="Stueber K."/>
            <person name="Theodoulou F.L."/>
            <person name="Tu H."/>
            <person name="Van de Peer Y."/>
            <person name="Verrier P.J."/>
            <person name="Waters E."/>
            <person name="Wood A."/>
            <person name="Yang L."/>
            <person name="Cove D."/>
            <person name="Cuming A."/>
            <person name="Hasebe M."/>
            <person name="Lucas S."/>
            <person name="Mishler D.B."/>
            <person name="Reski R."/>
            <person name="Grigoriev I."/>
            <person name="Quatrano R.S."/>
            <person name="Boore J.L."/>
        </authorList>
    </citation>
    <scope>NUCLEOTIDE SEQUENCE [LARGE SCALE GENOMIC DNA]</scope>
    <source>
        <strain evidence="1 2">cv. Gransden 2004</strain>
    </source>
</reference>
<proteinExistence type="predicted"/>
<dbReference type="Gramene" id="Pp3c16_20660V3.3">
    <property type="protein sequence ID" value="Pp3c16_20660V3.3"/>
    <property type="gene ID" value="Pp3c16_20660"/>
</dbReference>
<evidence type="ECO:0000313" key="2">
    <source>
        <dbReference type="Proteomes" id="UP000006727"/>
    </source>
</evidence>
<dbReference type="EnsemblPlants" id="Pp3c16_20660V3.3">
    <property type="protein sequence ID" value="Pp3c16_20660V3.3"/>
    <property type="gene ID" value="Pp3c16_20660"/>
</dbReference>
<keyword evidence="2" id="KW-1185">Reference proteome</keyword>
<sequence length="321" mass="35590">MNSSLSLKQSLRQTVGAISTASNSVSQLLPPESSTWYSSVPFNHHPSQSIGAKSRASYRSRRSIVNTALELAKQHTGDSAHLTTIAGDVYCHISGTLGDTKYNAFCTDCTLVTINYCERALEQVAQISVQGLQDASGGSDVSAAQVQKIKEMRGLINHDYLVLELESGGAAKLHILAEKLTGRAQEVGIHIEALVDKSEVDYRLHEGVRLYAMQCRTKIGLSKIEEILKGATDAHYNLKDNNCWDYAFAATRRLLNECTACVGPESPEYNRLKQMHDNLEGDLNRKSIKATLKTAYPPLRYARWTCVLWRTFKSVTCRSYL</sequence>
<dbReference type="EMBL" id="ABEU02000016">
    <property type="status" value="NOT_ANNOTATED_CDS"/>
    <property type="molecule type" value="Genomic_DNA"/>
</dbReference>
<protein>
    <submittedName>
        <fullName evidence="1">Uncharacterized protein</fullName>
    </submittedName>
</protein>
<reference evidence="1" key="3">
    <citation type="submission" date="2020-12" db="UniProtKB">
        <authorList>
            <consortium name="EnsemblPlants"/>
        </authorList>
    </citation>
    <scope>IDENTIFICATION</scope>
</reference>
<dbReference type="AlphaFoldDB" id="A0A7I4B715"/>
<gene>
    <name evidence="1" type="primary">LOC112293111</name>
</gene>
<evidence type="ECO:0000313" key="1">
    <source>
        <dbReference type="EnsemblPlants" id="Pp3c16_20660V3.3"/>
    </source>
</evidence>
<name>A0A7I4B715_PHYPA</name>
<accession>A0A7I4B715</accession>
<dbReference type="Proteomes" id="UP000006727">
    <property type="component" value="Chromosome 16"/>
</dbReference>
<organism evidence="1 2">
    <name type="scientific">Physcomitrium patens</name>
    <name type="common">Spreading-leaved earth moss</name>
    <name type="synonym">Physcomitrella patens</name>
    <dbReference type="NCBI Taxonomy" id="3218"/>
    <lineage>
        <taxon>Eukaryota</taxon>
        <taxon>Viridiplantae</taxon>
        <taxon>Streptophyta</taxon>
        <taxon>Embryophyta</taxon>
        <taxon>Bryophyta</taxon>
        <taxon>Bryophytina</taxon>
        <taxon>Bryopsida</taxon>
        <taxon>Funariidae</taxon>
        <taxon>Funariales</taxon>
        <taxon>Funariaceae</taxon>
        <taxon>Physcomitrium</taxon>
    </lineage>
</organism>